<dbReference type="GO" id="GO:0022857">
    <property type="term" value="F:transmembrane transporter activity"/>
    <property type="evidence" value="ECO:0007669"/>
    <property type="project" value="InterPro"/>
</dbReference>
<dbReference type="EMBL" id="RBKV01000002">
    <property type="protein sequence ID" value="RKR79770.1"/>
    <property type="molecule type" value="Genomic_DNA"/>
</dbReference>
<dbReference type="Gene3D" id="1.20.1250.20">
    <property type="entry name" value="MFS general substrate transporter like domains"/>
    <property type="match status" value="1"/>
</dbReference>
<evidence type="ECO:0000259" key="7">
    <source>
        <dbReference type="PROSITE" id="PS50850"/>
    </source>
</evidence>
<feature type="transmembrane region" description="Helical" evidence="6">
    <location>
        <begin position="81"/>
        <end position="100"/>
    </location>
</feature>
<comment type="caution">
    <text evidence="8">The sequence shown here is derived from an EMBL/GenBank/DDBJ whole genome shotgun (WGS) entry which is preliminary data.</text>
</comment>
<protein>
    <submittedName>
        <fullName evidence="8">EmrB/QacA subfamily drug resistance transporter</fullName>
    </submittedName>
</protein>
<evidence type="ECO:0000313" key="9">
    <source>
        <dbReference type="Proteomes" id="UP000274762"/>
    </source>
</evidence>
<keyword evidence="2 6" id="KW-0812">Transmembrane</keyword>
<keyword evidence="3 6" id="KW-1133">Transmembrane helix</keyword>
<dbReference type="InterPro" id="IPR020846">
    <property type="entry name" value="MFS_dom"/>
</dbReference>
<dbReference type="CDD" id="cd17321">
    <property type="entry name" value="MFS_MMR_MDR_like"/>
    <property type="match status" value="1"/>
</dbReference>
<feature type="transmembrane region" description="Helical" evidence="6">
    <location>
        <begin position="272"/>
        <end position="293"/>
    </location>
</feature>
<feature type="transmembrane region" description="Helical" evidence="6">
    <location>
        <begin position="199"/>
        <end position="220"/>
    </location>
</feature>
<evidence type="ECO:0000256" key="5">
    <source>
        <dbReference type="SAM" id="MobiDB-lite"/>
    </source>
</evidence>
<dbReference type="GO" id="GO:0005886">
    <property type="term" value="C:plasma membrane"/>
    <property type="evidence" value="ECO:0007669"/>
    <property type="project" value="UniProtKB-SubCell"/>
</dbReference>
<accession>A0A315T865</accession>
<dbReference type="Pfam" id="PF07690">
    <property type="entry name" value="MFS_1"/>
    <property type="match status" value="1"/>
</dbReference>
<feature type="transmembrane region" description="Helical" evidence="6">
    <location>
        <begin position="15"/>
        <end position="38"/>
    </location>
</feature>
<dbReference type="SUPFAM" id="SSF103473">
    <property type="entry name" value="MFS general substrate transporter"/>
    <property type="match status" value="1"/>
</dbReference>
<feature type="region of interest" description="Disordered" evidence="5">
    <location>
        <begin position="500"/>
        <end position="533"/>
    </location>
</feature>
<feature type="transmembrane region" description="Helical" evidence="6">
    <location>
        <begin position="58"/>
        <end position="74"/>
    </location>
</feature>
<feature type="domain" description="Major facilitator superfamily (MFS) profile" evidence="7">
    <location>
        <begin position="16"/>
        <end position="500"/>
    </location>
</feature>
<sequence length="533" mass="55107">MTADDRVLLSRAQKWTLVVSCLSVALVVASMAALYTALPNIAVATGATQTQLTWVVDGYTLVLACLVLPAGALGDRYGRRAVLIVGLALFSLASAVPLLVSTPWWLIAARAAAGVGAAFMMPSTLSILTAGFPEQQRGRAVGIWAGVAGSGGLLGILGSGLLLDYWSWQSIFVGLTAVGVFLLLCAFTIPESRQENPPLMDVIGSVAVVFAVALVVLAIIEAPIRGWSDPVVVAGFGLGVVATVVFVVWELRADHPLLDVRFFARRGFGSGSFSITIQFLVTFGVFLVLVQYLQLIFGYSPLGSALALAPMMVPLVLLSAIAPWMTTRLGLRLMTVTGLLAIAAGFYFISRLGLDSTYVDVMWPTLIMSSGLGLTAAPATAAIVADTAVEKHGVAAAVNDATREIGAAIGIAVAGSVLAAGYSHNIAPAIARLPPEARGPVADSLAGALEVADRAGPAGQQLADFAKSAFLHGVEQSAIVLALIAAAGAAILLVWAPGRASPDAGASRSPTEPAQRSRSHARPLASTVEKERP</sequence>
<comment type="subcellular location">
    <subcellularLocation>
        <location evidence="1">Cell membrane</location>
        <topology evidence="1">Multi-pass membrane protein</topology>
    </subcellularLocation>
</comment>
<dbReference type="AlphaFoldDB" id="A0A315T865"/>
<dbReference type="Gene3D" id="1.20.1720.10">
    <property type="entry name" value="Multidrug resistance protein D"/>
    <property type="match status" value="1"/>
</dbReference>
<accession>A0A495ISX1</accession>
<dbReference type="Proteomes" id="UP000274762">
    <property type="component" value="Unassembled WGS sequence"/>
</dbReference>
<reference evidence="8 9" key="1">
    <citation type="submission" date="2018-10" db="EMBL/GenBank/DDBJ databases">
        <title>Sequencing the genomes of 1000 actinobacteria strains.</title>
        <authorList>
            <person name="Klenk H.-P."/>
        </authorList>
    </citation>
    <scope>NUCLEOTIDE SEQUENCE [LARGE SCALE GENOMIC DNA]</scope>
    <source>
        <strain evidence="8 9">DSM 44343</strain>
    </source>
</reference>
<evidence type="ECO:0000256" key="4">
    <source>
        <dbReference type="ARBA" id="ARBA00023136"/>
    </source>
</evidence>
<keyword evidence="4 6" id="KW-0472">Membrane</keyword>
<evidence type="ECO:0000256" key="6">
    <source>
        <dbReference type="SAM" id="Phobius"/>
    </source>
</evidence>
<feature type="transmembrane region" description="Helical" evidence="6">
    <location>
        <begin position="232"/>
        <end position="251"/>
    </location>
</feature>
<feature type="transmembrane region" description="Helical" evidence="6">
    <location>
        <begin position="478"/>
        <end position="498"/>
    </location>
</feature>
<dbReference type="PROSITE" id="PS50850">
    <property type="entry name" value="MFS"/>
    <property type="match status" value="1"/>
</dbReference>
<evidence type="ECO:0000256" key="1">
    <source>
        <dbReference type="ARBA" id="ARBA00004651"/>
    </source>
</evidence>
<dbReference type="PANTHER" id="PTHR42718:SF42">
    <property type="entry name" value="EXPORT PROTEIN"/>
    <property type="match status" value="1"/>
</dbReference>
<dbReference type="PANTHER" id="PTHR42718">
    <property type="entry name" value="MAJOR FACILITATOR SUPERFAMILY MULTIDRUG TRANSPORTER MFSC"/>
    <property type="match status" value="1"/>
</dbReference>
<dbReference type="InterPro" id="IPR011701">
    <property type="entry name" value="MFS"/>
</dbReference>
<feature type="transmembrane region" description="Helical" evidence="6">
    <location>
        <begin position="140"/>
        <end position="162"/>
    </location>
</feature>
<feature type="transmembrane region" description="Helical" evidence="6">
    <location>
        <begin position="168"/>
        <end position="187"/>
    </location>
</feature>
<feature type="transmembrane region" description="Helical" evidence="6">
    <location>
        <begin position="361"/>
        <end position="384"/>
    </location>
</feature>
<gene>
    <name evidence="8" type="ORF">DFJ75_4906</name>
</gene>
<feature type="transmembrane region" description="Helical" evidence="6">
    <location>
        <begin position="106"/>
        <end position="128"/>
    </location>
</feature>
<feature type="transmembrane region" description="Helical" evidence="6">
    <location>
        <begin position="299"/>
        <end position="322"/>
    </location>
</feature>
<dbReference type="RefSeq" id="WP_062800729.1">
    <property type="nucleotide sequence ID" value="NZ_JAHVCV010000018.1"/>
</dbReference>
<evidence type="ECO:0000313" key="8">
    <source>
        <dbReference type="EMBL" id="RKR79770.1"/>
    </source>
</evidence>
<feature type="transmembrane region" description="Helical" evidence="6">
    <location>
        <begin position="405"/>
        <end position="424"/>
    </location>
</feature>
<proteinExistence type="predicted"/>
<organism evidence="8 9">
    <name type="scientific">Williamsia marianensis</name>
    <dbReference type="NCBI Taxonomy" id="85044"/>
    <lineage>
        <taxon>Bacteria</taxon>
        <taxon>Bacillati</taxon>
        <taxon>Actinomycetota</taxon>
        <taxon>Actinomycetes</taxon>
        <taxon>Mycobacteriales</taxon>
        <taxon>Nocardiaceae</taxon>
        <taxon>Williamsia</taxon>
    </lineage>
</organism>
<dbReference type="InterPro" id="IPR036259">
    <property type="entry name" value="MFS_trans_sf"/>
</dbReference>
<feature type="transmembrane region" description="Helical" evidence="6">
    <location>
        <begin position="329"/>
        <end position="349"/>
    </location>
</feature>
<evidence type="ECO:0000256" key="2">
    <source>
        <dbReference type="ARBA" id="ARBA00022692"/>
    </source>
</evidence>
<evidence type="ECO:0000256" key="3">
    <source>
        <dbReference type="ARBA" id="ARBA00022989"/>
    </source>
</evidence>
<name>A0A315T865_WILMA</name>